<dbReference type="GO" id="GO:0016020">
    <property type="term" value="C:membrane"/>
    <property type="evidence" value="ECO:0007669"/>
    <property type="project" value="UniProtKB-SubCell"/>
</dbReference>
<name>A0A835CYZ3_APHGI</name>
<proteinExistence type="inferred from homology"/>
<organism evidence="7 8">
    <name type="scientific">Aphidius gifuensis</name>
    <name type="common">Parasitoid wasp</name>
    <dbReference type="NCBI Taxonomy" id="684658"/>
    <lineage>
        <taxon>Eukaryota</taxon>
        <taxon>Metazoa</taxon>
        <taxon>Ecdysozoa</taxon>
        <taxon>Arthropoda</taxon>
        <taxon>Hexapoda</taxon>
        <taxon>Insecta</taxon>
        <taxon>Pterygota</taxon>
        <taxon>Neoptera</taxon>
        <taxon>Endopterygota</taxon>
        <taxon>Hymenoptera</taxon>
        <taxon>Apocrita</taxon>
        <taxon>Ichneumonoidea</taxon>
        <taxon>Braconidae</taxon>
        <taxon>Aphidiinae</taxon>
        <taxon>Aphidius</taxon>
    </lineage>
</organism>
<evidence type="ECO:0000256" key="6">
    <source>
        <dbReference type="SAM" id="Phobius"/>
    </source>
</evidence>
<dbReference type="InterPro" id="IPR038213">
    <property type="entry name" value="IFI6/IFI27-like_sf"/>
</dbReference>
<reference evidence="7 8" key="1">
    <citation type="submission" date="2020-08" db="EMBL/GenBank/DDBJ databases">
        <title>Aphidius gifuensis genome sequencing and assembly.</title>
        <authorList>
            <person name="Du Z."/>
        </authorList>
    </citation>
    <scope>NUCLEOTIDE SEQUENCE [LARGE SCALE GENOMIC DNA]</scope>
    <source>
        <strain evidence="7">YNYX2018</strain>
        <tissue evidence="7">Adults</tissue>
    </source>
</reference>
<evidence type="ECO:0000256" key="1">
    <source>
        <dbReference type="ARBA" id="ARBA00004141"/>
    </source>
</evidence>
<dbReference type="Gene3D" id="6.10.110.10">
    <property type="match status" value="1"/>
</dbReference>
<feature type="transmembrane region" description="Helical" evidence="6">
    <location>
        <begin position="28"/>
        <end position="48"/>
    </location>
</feature>
<comment type="similarity">
    <text evidence="2">Belongs to the IFI6/IFI27 family.</text>
</comment>
<dbReference type="AlphaFoldDB" id="A0A835CYZ3"/>
<keyword evidence="4 6" id="KW-1133">Transmembrane helix</keyword>
<protein>
    <submittedName>
        <fullName evidence="7">Uncharacterized protein</fullName>
    </submittedName>
</protein>
<dbReference type="Pfam" id="PF06140">
    <property type="entry name" value="Ifi-6-16"/>
    <property type="match status" value="1"/>
</dbReference>
<evidence type="ECO:0000256" key="2">
    <source>
        <dbReference type="ARBA" id="ARBA00007262"/>
    </source>
</evidence>
<keyword evidence="5 6" id="KW-0472">Membrane</keyword>
<evidence type="ECO:0000256" key="4">
    <source>
        <dbReference type="ARBA" id="ARBA00022989"/>
    </source>
</evidence>
<evidence type="ECO:0000313" key="8">
    <source>
        <dbReference type="Proteomes" id="UP000639338"/>
    </source>
</evidence>
<gene>
    <name evidence="7" type="ORF">HCN44_009518</name>
</gene>
<keyword evidence="8" id="KW-1185">Reference proteome</keyword>
<evidence type="ECO:0000256" key="3">
    <source>
        <dbReference type="ARBA" id="ARBA00022692"/>
    </source>
</evidence>
<comment type="caution">
    <text evidence="7">The sequence shown here is derived from an EMBL/GenBank/DDBJ whole genome shotgun (WGS) entry which is preliminary data.</text>
</comment>
<sequence length="75" mass="7558">MGAVFSVIVAVLGFLGQGIILTLKLLAKGVLALVGFGSIGITAGSWAARFMARMAVNGVTTAGGCVACLQHFTMT</sequence>
<dbReference type="EMBL" id="JACMRX010000001">
    <property type="protein sequence ID" value="KAF7998120.1"/>
    <property type="molecule type" value="Genomic_DNA"/>
</dbReference>
<evidence type="ECO:0000313" key="7">
    <source>
        <dbReference type="EMBL" id="KAF7998120.1"/>
    </source>
</evidence>
<keyword evidence="3 6" id="KW-0812">Transmembrane</keyword>
<comment type="subcellular location">
    <subcellularLocation>
        <location evidence="1">Membrane</location>
        <topology evidence="1">Multi-pass membrane protein</topology>
    </subcellularLocation>
</comment>
<evidence type="ECO:0000256" key="5">
    <source>
        <dbReference type="ARBA" id="ARBA00023136"/>
    </source>
</evidence>
<dbReference type="Proteomes" id="UP000639338">
    <property type="component" value="Unassembled WGS sequence"/>
</dbReference>
<dbReference type="InterPro" id="IPR009311">
    <property type="entry name" value="IFI6/IFI27-like"/>
</dbReference>
<accession>A0A835CYZ3</accession>